<dbReference type="PANTHER" id="PTHR10859">
    <property type="entry name" value="GLYCOSYL TRANSFERASE"/>
    <property type="match status" value="1"/>
</dbReference>
<evidence type="ECO:0000313" key="17">
    <source>
        <dbReference type="Proteomes" id="UP000509510"/>
    </source>
</evidence>
<dbReference type="InterPro" id="IPR035518">
    <property type="entry name" value="DPG_synthase"/>
</dbReference>
<dbReference type="CDD" id="cd04188">
    <property type="entry name" value="DPG_synthase"/>
    <property type="match status" value="1"/>
</dbReference>
<dbReference type="GO" id="GO:0005789">
    <property type="term" value="C:endoplasmic reticulum membrane"/>
    <property type="evidence" value="ECO:0007669"/>
    <property type="project" value="UniProtKB-SubCell"/>
</dbReference>
<keyword evidence="6" id="KW-0808">Transferase</keyword>
<evidence type="ECO:0000256" key="9">
    <source>
        <dbReference type="ARBA" id="ARBA00022968"/>
    </source>
</evidence>
<evidence type="ECO:0000256" key="14">
    <source>
        <dbReference type="SAM" id="Phobius"/>
    </source>
</evidence>
<evidence type="ECO:0000256" key="3">
    <source>
        <dbReference type="ARBA" id="ARBA00006739"/>
    </source>
</evidence>
<evidence type="ECO:0000256" key="12">
    <source>
        <dbReference type="ARBA" id="ARBA00045097"/>
    </source>
</evidence>
<keyword evidence="5" id="KW-0328">Glycosyltransferase</keyword>
<evidence type="ECO:0000313" key="16">
    <source>
        <dbReference type="EMBL" id="QKX61112.1"/>
    </source>
</evidence>
<evidence type="ECO:0000256" key="10">
    <source>
        <dbReference type="ARBA" id="ARBA00022989"/>
    </source>
</evidence>
<feature type="transmembrane region" description="Helical" evidence="14">
    <location>
        <begin position="23"/>
        <end position="48"/>
    </location>
</feature>
<evidence type="ECO:0000256" key="2">
    <source>
        <dbReference type="ARBA" id="ARBA00004922"/>
    </source>
</evidence>
<dbReference type="GO" id="GO:0004581">
    <property type="term" value="F:dolichyl-phosphate beta-glucosyltransferase activity"/>
    <property type="evidence" value="ECO:0007669"/>
    <property type="project" value="UniProtKB-EC"/>
</dbReference>
<dbReference type="Proteomes" id="UP000509510">
    <property type="component" value="Chromosome IV"/>
</dbReference>
<comment type="pathway">
    <text evidence="2">Protein modification; protein glycosylation.</text>
</comment>
<sequence>MSEYVGQVCTTCLELLGTVSPSIFFASLASTLIGVVVLLYLFLFAVAFKPRSSFAEEMKYRTLAEDGQITKPRQLPCWQDSWERARKQTPNKRDLLIEKPEVFMSVVVPAYNEEERLVGMLEETVDYLEEAYGTSATNGGQGKKGKTTRQRKANGGQSNGHAVATTSDSSKGWEVLIVSDGSIDKTEQVAFTFAQNHGVPSDSVRVITLTENRGKGGAVTHGMRHARGQYVVFADADGASKFADLGKLVEACEQAQDASGRAVAVGSRAHMVGSEAVVKRSKLRNFLMHSFHLILWLLTPHATAKIKDTQCGFKLFSRASLPDIIPYMHSEGWIFDVEMLMLAEFARIPVAEVPVGWREVKGSKLNVVWDSIGMAWGLFVLRASWGLGVYRRT</sequence>
<dbReference type="OrthoDB" id="3784at2759"/>
<name>A0A7H8R445_TALRU</name>
<evidence type="ECO:0000256" key="8">
    <source>
        <dbReference type="ARBA" id="ARBA00022824"/>
    </source>
</evidence>
<keyword evidence="9" id="KW-0735">Signal-anchor</keyword>
<dbReference type="GeneID" id="55995747"/>
<protein>
    <recommendedName>
        <fullName evidence="4">dolichyl-phosphate beta-glucosyltransferase</fullName>
        <ecNumber evidence="4">2.4.1.117</ecNumber>
    </recommendedName>
</protein>
<dbReference type="PANTHER" id="PTHR10859:SF91">
    <property type="entry name" value="DOLICHYL-PHOSPHATE BETA-GLUCOSYLTRANSFERASE"/>
    <property type="match status" value="1"/>
</dbReference>
<evidence type="ECO:0000256" key="11">
    <source>
        <dbReference type="ARBA" id="ARBA00023136"/>
    </source>
</evidence>
<evidence type="ECO:0000256" key="1">
    <source>
        <dbReference type="ARBA" id="ARBA00004389"/>
    </source>
</evidence>
<feature type="compositionally biased region" description="Polar residues" evidence="13">
    <location>
        <begin position="155"/>
        <end position="167"/>
    </location>
</feature>
<evidence type="ECO:0000256" key="13">
    <source>
        <dbReference type="SAM" id="MobiDB-lite"/>
    </source>
</evidence>
<evidence type="ECO:0000256" key="7">
    <source>
        <dbReference type="ARBA" id="ARBA00022692"/>
    </source>
</evidence>
<keyword evidence="11 14" id="KW-0472">Membrane</keyword>
<dbReference type="AlphaFoldDB" id="A0A7H8R445"/>
<evidence type="ECO:0000259" key="15">
    <source>
        <dbReference type="Pfam" id="PF00535"/>
    </source>
</evidence>
<keyword evidence="7 14" id="KW-0812">Transmembrane</keyword>
<dbReference type="InterPro" id="IPR029044">
    <property type="entry name" value="Nucleotide-diphossugar_trans"/>
</dbReference>
<dbReference type="RefSeq" id="XP_035347287.1">
    <property type="nucleotide sequence ID" value="XM_035491394.1"/>
</dbReference>
<feature type="domain" description="Glycosyltransferase 2-like" evidence="15">
    <location>
        <begin position="170"/>
        <end position="258"/>
    </location>
</feature>
<dbReference type="Pfam" id="PF00535">
    <property type="entry name" value="Glycos_transf_2"/>
    <property type="match status" value="1"/>
</dbReference>
<evidence type="ECO:0000256" key="6">
    <source>
        <dbReference type="ARBA" id="ARBA00022679"/>
    </source>
</evidence>
<evidence type="ECO:0000256" key="5">
    <source>
        <dbReference type="ARBA" id="ARBA00022676"/>
    </source>
</evidence>
<keyword evidence="10 14" id="KW-1133">Transmembrane helix</keyword>
<accession>A0A7H8R445</accession>
<comment type="catalytic activity">
    <reaction evidence="12">
        <text>a di-trans,poly-cis-dolichyl phosphate + UDP-alpha-D-glucose = a di-trans,poly-cis-dolichyl beta-D-glucosyl phosphate + UDP</text>
        <dbReference type="Rhea" id="RHEA:15401"/>
        <dbReference type="Rhea" id="RHEA-COMP:19498"/>
        <dbReference type="Rhea" id="RHEA-COMP:19502"/>
        <dbReference type="ChEBI" id="CHEBI:57525"/>
        <dbReference type="ChEBI" id="CHEBI:57683"/>
        <dbReference type="ChEBI" id="CHEBI:58223"/>
        <dbReference type="ChEBI" id="CHEBI:58885"/>
        <dbReference type="EC" id="2.4.1.117"/>
    </reaction>
    <physiologicalReaction direction="left-to-right" evidence="12">
        <dbReference type="Rhea" id="RHEA:15402"/>
    </physiologicalReaction>
</comment>
<feature type="region of interest" description="Disordered" evidence="13">
    <location>
        <begin position="134"/>
        <end position="167"/>
    </location>
</feature>
<dbReference type="SUPFAM" id="SSF53448">
    <property type="entry name" value="Nucleotide-diphospho-sugar transferases"/>
    <property type="match status" value="1"/>
</dbReference>
<dbReference type="Gene3D" id="3.90.550.10">
    <property type="entry name" value="Spore Coat Polysaccharide Biosynthesis Protein SpsA, Chain A"/>
    <property type="match status" value="1"/>
</dbReference>
<dbReference type="EMBL" id="CP055901">
    <property type="protein sequence ID" value="QKX61112.1"/>
    <property type="molecule type" value="Genomic_DNA"/>
</dbReference>
<feature type="compositionally biased region" description="Basic residues" evidence="13">
    <location>
        <begin position="143"/>
        <end position="152"/>
    </location>
</feature>
<dbReference type="KEGG" id="trg:TRUGW13939_08258"/>
<comment type="similarity">
    <text evidence="3">Belongs to the glycosyltransferase 2 family.</text>
</comment>
<dbReference type="EC" id="2.4.1.117" evidence="4"/>
<organism evidence="16 17">
    <name type="scientific">Talaromyces rugulosus</name>
    <name type="common">Penicillium rugulosum</name>
    <dbReference type="NCBI Taxonomy" id="121627"/>
    <lineage>
        <taxon>Eukaryota</taxon>
        <taxon>Fungi</taxon>
        <taxon>Dikarya</taxon>
        <taxon>Ascomycota</taxon>
        <taxon>Pezizomycotina</taxon>
        <taxon>Eurotiomycetes</taxon>
        <taxon>Eurotiomycetidae</taxon>
        <taxon>Eurotiales</taxon>
        <taxon>Trichocomaceae</taxon>
        <taxon>Talaromyces</taxon>
        <taxon>Talaromyces sect. Islandici</taxon>
    </lineage>
</organism>
<proteinExistence type="inferred from homology"/>
<comment type="subcellular location">
    <subcellularLocation>
        <location evidence="1">Endoplasmic reticulum membrane</location>
        <topology evidence="1">Single-pass membrane protein</topology>
    </subcellularLocation>
</comment>
<keyword evidence="17" id="KW-1185">Reference proteome</keyword>
<keyword evidence="8" id="KW-0256">Endoplasmic reticulum</keyword>
<dbReference type="GO" id="GO:0006487">
    <property type="term" value="P:protein N-linked glycosylation"/>
    <property type="evidence" value="ECO:0007669"/>
    <property type="project" value="TreeGrafter"/>
</dbReference>
<evidence type="ECO:0000256" key="4">
    <source>
        <dbReference type="ARBA" id="ARBA00012583"/>
    </source>
</evidence>
<dbReference type="InterPro" id="IPR001173">
    <property type="entry name" value="Glyco_trans_2-like"/>
</dbReference>
<reference evidence="17" key="1">
    <citation type="submission" date="2020-06" db="EMBL/GenBank/DDBJ databases">
        <title>A chromosome-scale genome assembly of Talaromyces rugulosus W13939.</title>
        <authorList>
            <person name="Wang B."/>
            <person name="Guo L."/>
            <person name="Ye K."/>
            <person name="Wang L."/>
        </authorList>
    </citation>
    <scope>NUCLEOTIDE SEQUENCE [LARGE SCALE GENOMIC DNA]</scope>
    <source>
        <strain evidence="17">W13939</strain>
    </source>
</reference>
<gene>
    <name evidence="16" type="ORF">TRUGW13939_08258</name>
</gene>